<evidence type="ECO:0000313" key="2">
    <source>
        <dbReference type="Proteomes" id="UP000678895"/>
    </source>
</evidence>
<keyword evidence="2" id="KW-1185">Reference proteome</keyword>
<accession>A0A919YAB5</accession>
<comment type="caution">
    <text evidence="1">The sequence shown here is derived from an EMBL/GenBank/DDBJ whole genome shotgun (WGS) entry which is preliminary data.</text>
</comment>
<name>A0A919YAB5_9BACL</name>
<proteinExistence type="predicted"/>
<gene>
    <name evidence="1" type="ORF">J41TS4_46600</name>
</gene>
<sequence length="47" mass="5513">MYIRTFDIAGINSVSQYKPCGTFDQREGSTWSSYNERNRHPNCYYVG</sequence>
<dbReference type="Proteomes" id="UP000678895">
    <property type="component" value="Unassembled WGS sequence"/>
</dbReference>
<evidence type="ECO:0000313" key="1">
    <source>
        <dbReference type="EMBL" id="GIO44902.1"/>
    </source>
</evidence>
<dbReference type="AlphaFoldDB" id="A0A919YAB5"/>
<organism evidence="1 2">
    <name type="scientific">Paenibacillus apis</name>
    <dbReference type="NCBI Taxonomy" id="1792174"/>
    <lineage>
        <taxon>Bacteria</taxon>
        <taxon>Bacillati</taxon>
        <taxon>Bacillota</taxon>
        <taxon>Bacilli</taxon>
        <taxon>Bacillales</taxon>
        <taxon>Paenibacillaceae</taxon>
        <taxon>Paenibacillus</taxon>
    </lineage>
</organism>
<protein>
    <submittedName>
        <fullName evidence="1">Uncharacterized protein</fullName>
    </submittedName>
</protein>
<reference evidence="1" key="1">
    <citation type="submission" date="2021-03" db="EMBL/GenBank/DDBJ databases">
        <title>Antimicrobial resistance genes in bacteria isolated from Japanese honey, and their potential for conferring macrolide and lincosamide resistance in the American foulbrood pathogen Paenibacillus larvae.</title>
        <authorList>
            <person name="Okamoto M."/>
            <person name="Kumagai M."/>
            <person name="Kanamori H."/>
            <person name="Takamatsu D."/>
        </authorList>
    </citation>
    <scope>NUCLEOTIDE SEQUENCE</scope>
    <source>
        <strain evidence="1">J41TS4</strain>
    </source>
</reference>
<dbReference type="EMBL" id="BORS01000024">
    <property type="protein sequence ID" value="GIO44902.1"/>
    <property type="molecule type" value="Genomic_DNA"/>
</dbReference>